<dbReference type="Proteomes" id="UP000825258">
    <property type="component" value="Chromosome"/>
</dbReference>
<keyword evidence="2" id="KW-1133">Transmembrane helix</keyword>
<evidence type="ECO:0000313" key="3">
    <source>
        <dbReference type="EMBL" id="BCY28707.1"/>
    </source>
</evidence>
<evidence type="ECO:0000256" key="2">
    <source>
        <dbReference type="SAM" id="Phobius"/>
    </source>
</evidence>
<keyword evidence="4" id="KW-1185">Reference proteome</keyword>
<evidence type="ECO:0000256" key="1">
    <source>
        <dbReference type="SAM" id="Coils"/>
    </source>
</evidence>
<accession>A0ABM7S7U3</accession>
<reference evidence="3 4" key="1">
    <citation type="submission" date="2021-06" db="EMBL/GenBank/DDBJ databases">
        <title>Whole genome sequences of Flavobacterium sp. KK2020170 and assembly.</title>
        <authorList>
            <person name="Kitahara K."/>
            <person name="Miyoshi S."/>
            <person name="Uesaka K."/>
        </authorList>
    </citation>
    <scope>NUCLEOTIDE SEQUENCE [LARGE SCALE GENOMIC DNA]</scope>
    <source>
        <strain evidence="3 4">KK2020170</strain>
    </source>
</reference>
<feature type="coiled-coil region" evidence="1">
    <location>
        <begin position="363"/>
        <end position="390"/>
    </location>
</feature>
<sequence length="396" mass="47227">MPKSLKIYIGILLLILIGIMAIDANRPKPINWRQTFSLNDKIPFGLYIFNEEYEKIFNPQKVTQFGESPYEFFDKHYDFVDYQYDIDGTFFYVSNNFEIDEESIDEIFYFASHGNDVFISCNDFPRQFEDSLAFKMQYDYEFQDTVSFSISGNDAKYEPFHKGINAMFFSEIDSTLTTIIGTQKSESGEIQANFIKVPFGNGNFYLHSQPIAFTNYYLLKDNYKYTEDVLSYFPKEKDVFWKIRRYQNENMIDSPLRFIFSQPALKWAWLFAIFGMVIFMFFNAKRRQRVIPIITPLRNTTVDFTKTIGNLYYQEKDYMNIIDKKIIFFLEKIRNDYYLDTFNLDETFINRLHQKSGKSKEEISELIHLIKKLRNQFTATENEVVELNNKIEKFYS</sequence>
<keyword evidence="1" id="KW-0175">Coiled coil</keyword>
<keyword evidence="2" id="KW-0472">Membrane</keyword>
<evidence type="ECO:0000313" key="4">
    <source>
        <dbReference type="Proteomes" id="UP000825258"/>
    </source>
</evidence>
<dbReference type="RefSeq" id="WP_221257821.1">
    <property type="nucleotide sequence ID" value="NZ_AP024749.1"/>
</dbReference>
<dbReference type="EMBL" id="AP024749">
    <property type="protein sequence ID" value="BCY28707.1"/>
    <property type="molecule type" value="Genomic_DNA"/>
</dbReference>
<protein>
    <recommendedName>
        <fullName evidence="5">DUF4350 domain-containing protein</fullName>
    </recommendedName>
</protein>
<proteinExistence type="predicted"/>
<evidence type="ECO:0008006" key="5">
    <source>
        <dbReference type="Google" id="ProtNLM"/>
    </source>
</evidence>
<feature type="transmembrane region" description="Helical" evidence="2">
    <location>
        <begin position="267"/>
        <end position="284"/>
    </location>
</feature>
<keyword evidence="2" id="KW-0812">Transmembrane</keyword>
<name>A0ABM7S7U3_9FLAO</name>
<gene>
    <name evidence="3" type="ORF">KK2020170_15750</name>
</gene>
<organism evidence="3 4">
    <name type="scientific">Flavobacterium okayamense</name>
    <dbReference type="NCBI Taxonomy" id="2830782"/>
    <lineage>
        <taxon>Bacteria</taxon>
        <taxon>Pseudomonadati</taxon>
        <taxon>Bacteroidota</taxon>
        <taxon>Flavobacteriia</taxon>
        <taxon>Flavobacteriales</taxon>
        <taxon>Flavobacteriaceae</taxon>
        <taxon>Flavobacterium</taxon>
    </lineage>
</organism>